<accession>A0ABD5VYT7</accession>
<dbReference type="EMBL" id="JBHSZI010000001">
    <property type="protein sequence ID" value="MFC7058426.1"/>
    <property type="molecule type" value="Genomic_DNA"/>
</dbReference>
<organism evidence="1 2">
    <name type="scientific">Halovenus salina</name>
    <dbReference type="NCBI Taxonomy" id="1510225"/>
    <lineage>
        <taxon>Archaea</taxon>
        <taxon>Methanobacteriati</taxon>
        <taxon>Methanobacteriota</taxon>
        <taxon>Stenosarchaea group</taxon>
        <taxon>Halobacteria</taxon>
        <taxon>Halobacteriales</taxon>
        <taxon>Haloarculaceae</taxon>
        <taxon>Halovenus</taxon>
    </lineage>
</organism>
<protein>
    <submittedName>
        <fullName evidence="1">Uncharacterized protein</fullName>
    </submittedName>
</protein>
<evidence type="ECO:0000313" key="1">
    <source>
        <dbReference type="EMBL" id="MFC7058426.1"/>
    </source>
</evidence>
<dbReference type="AlphaFoldDB" id="A0ABD5VYT7"/>
<dbReference type="GeneID" id="76630416"/>
<keyword evidence="2" id="KW-1185">Reference proteome</keyword>
<reference evidence="1 2" key="1">
    <citation type="journal article" date="2019" name="Int. J. Syst. Evol. Microbiol.">
        <title>The Global Catalogue of Microorganisms (GCM) 10K type strain sequencing project: providing services to taxonomists for standard genome sequencing and annotation.</title>
        <authorList>
            <consortium name="The Broad Institute Genomics Platform"/>
            <consortium name="The Broad Institute Genome Sequencing Center for Infectious Disease"/>
            <person name="Wu L."/>
            <person name="Ma J."/>
        </authorList>
    </citation>
    <scope>NUCLEOTIDE SEQUENCE [LARGE SCALE GENOMIC DNA]</scope>
    <source>
        <strain evidence="1 2">JCM 30072</strain>
    </source>
</reference>
<name>A0ABD5VYT7_9EURY</name>
<sequence>MTSSHLVVRAAFATTSRLLVAIARAANSGFSSPETASGIASAL</sequence>
<dbReference type="RefSeq" id="WP_267161121.1">
    <property type="nucleotide sequence ID" value="NZ_CP112972.1"/>
</dbReference>
<gene>
    <name evidence="1" type="ORF">ACFQQG_09850</name>
</gene>
<dbReference type="Proteomes" id="UP001596445">
    <property type="component" value="Unassembled WGS sequence"/>
</dbReference>
<evidence type="ECO:0000313" key="2">
    <source>
        <dbReference type="Proteomes" id="UP001596445"/>
    </source>
</evidence>
<comment type="caution">
    <text evidence="1">The sequence shown here is derived from an EMBL/GenBank/DDBJ whole genome shotgun (WGS) entry which is preliminary data.</text>
</comment>
<proteinExistence type="predicted"/>